<reference evidence="11" key="1">
    <citation type="submission" date="2023-07" db="EMBL/GenBank/DDBJ databases">
        <title>A draft genome of Kazachstania heterogenica Y-27499.</title>
        <authorList>
            <person name="Donic C."/>
            <person name="Kralova J.S."/>
            <person name="Fidel L."/>
            <person name="Ben-Dor S."/>
            <person name="Jung S."/>
        </authorList>
    </citation>
    <scope>NUCLEOTIDE SEQUENCE [LARGE SCALE GENOMIC DNA]</scope>
    <source>
        <strain evidence="11">Y27499</strain>
    </source>
</reference>
<keyword evidence="2 7" id="KW-0812">Transmembrane</keyword>
<dbReference type="PROSITE" id="PS50003">
    <property type="entry name" value="PH_DOMAIN"/>
    <property type="match status" value="1"/>
</dbReference>
<dbReference type="Gene3D" id="1.20.1270.60">
    <property type="entry name" value="Arfaptin homology (AH) domain/BAR domain"/>
    <property type="match status" value="1"/>
</dbReference>
<evidence type="ECO:0000259" key="9">
    <source>
        <dbReference type="PROSITE" id="PS51778"/>
    </source>
</evidence>
<name>A0AAN7WIB5_9SACH</name>
<evidence type="ECO:0000256" key="5">
    <source>
        <dbReference type="ARBA" id="ARBA00037847"/>
    </source>
</evidence>
<dbReference type="InterPro" id="IPR001849">
    <property type="entry name" value="PH_domain"/>
</dbReference>
<evidence type="ECO:0000256" key="3">
    <source>
        <dbReference type="ARBA" id="ARBA00022989"/>
    </source>
</evidence>
<comment type="caution">
    <text evidence="10">The sequence shown here is derived from an EMBL/GenBank/DDBJ whole genome shotgun (WGS) entry which is preliminary data.</text>
</comment>
<dbReference type="InterPro" id="IPR027267">
    <property type="entry name" value="AH/BAR_dom_sf"/>
</dbReference>
<feature type="coiled-coil region" evidence="6">
    <location>
        <begin position="1043"/>
        <end position="1073"/>
    </location>
</feature>
<feature type="transmembrane region" description="Helical" evidence="7">
    <location>
        <begin position="1129"/>
        <end position="1146"/>
    </location>
</feature>
<dbReference type="CDD" id="cd13280">
    <property type="entry name" value="PH_SIP3"/>
    <property type="match status" value="1"/>
</dbReference>
<evidence type="ECO:0000256" key="4">
    <source>
        <dbReference type="ARBA" id="ARBA00023136"/>
    </source>
</evidence>
<evidence type="ECO:0000256" key="7">
    <source>
        <dbReference type="SAM" id="Phobius"/>
    </source>
</evidence>
<dbReference type="Proteomes" id="UP001306508">
    <property type="component" value="Unassembled WGS sequence"/>
</dbReference>
<dbReference type="InterPro" id="IPR042067">
    <property type="entry name" value="Sip3_PH"/>
</dbReference>
<keyword evidence="4 7" id="KW-0472">Membrane</keyword>
<evidence type="ECO:0000256" key="2">
    <source>
        <dbReference type="ARBA" id="ARBA00022692"/>
    </source>
</evidence>
<dbReference type="Gene3D" id="2.30.29.30">
    <property type="entry name" value="Pleckstrin-homology domain (PH domain)/Phosphotyrosine-binding domain (PTB)"/>
    <property type="match status" value="1"/>
</dbReference>
<dbReference type="Pfam" id="PF00169">
    <property type="entry name" value="PH"/>
    <property type="match status" value="1"/>
</dbReference>
<dbReference type="EMBL" id="JAWIZZ010000040">
    <property type="protein sequence ID" value="KAK5780590.1"/>
    <property type="molecule type" value="Genomic_DNA"/>
</dbReference>
<feature type="domain" description="PH" evidence="8">
    <location>
        <begin position="319"/>
        <end position="441"/>
    </location>
</feature>
<keyword evidence="6" id="KW-0175">Coiled coil</keyword>
<evidence type="ECO:0000259" key="8">
    <source>
        <dbReference type="PROSITE" id="PS50003"/>
    </source>
</evidence>
<comment type="subcellular location">
    <subcellularLocation>
        <location evidence="5">Endomembrane system</location>
        <topology evidence="5">Single-pass membrane protein</topology>
    </subcellularLocation>
    <subcellularLocation>
        <location evidence="1">Endoplasmic reticulum membrane</location>
    </subcellularLocation>
</comment>
<gene>
    <name evidence="10" type="ORF">RI543_001712</name>
</gene>
<dbReference type="PROSITE" id="PS51778">
    <property type="entry name" value="VAST"/>
    <property type="match status" value="1"/>
</dbReference>
<dbReference type="PANTHER" id="PTHR14248">
    <property type="entry name" value="CYCLIN Y, ISOFORM A"/>
    <property type="match status" value="1"/>
</dbReference>
<keyword evidence="11" id="KW-1185">Reference proteome</keyword>
<protein>
    <submittedName>
        <fullName evidence="10">Uncharacterized protein</fullName>
    </submittedName>
</protein>
<feature type="domain" description="VASt" evidence="9">
    <location>
        <begin position="807"/>
        <end position="1019"/>
    </location>
</feature>
<organism evidence="10 11">
    <name type="scientific">Arxiozyma heterogenica</name>
    <dbReference type="NCBI Taxonomy" id="278026"/>
    <lineage>
        <taxon>Eukaryota</taxon>
        <taxon>Fungi</taxon>
        <taxon>Dikarya</taxon>
        <taxon>Ascomycota</taxon>
        <taxon>Saccharomycotina</taxon>
        <taxon>Saccharomycetes</taxon>
        <taxon>Saccharomycetales</taxon>
        <taxon>Saccharomycetaceae</taxon>
        <taxon>Arxiozyma</taxon>
    </lineage>
</organism>
<accession>A0AAN7WIB5</accession>
<proteinExistence type="predicted"/>
<evidence type="ECO:0000313" key="10">
    <source>
        <dbReference type="EMBL" id="KAK5780590.1"/>
    </source>
</evidence>
<dbReference type="SUPFAM" id="SSF50729">
    <property type="entry name" value="PH domain-like"/>
    <property type="match status" value="1"/>
</dbReference>
<keyword evidence="3 7" id="KW-1133">Transmembrane helix</keyword>
<evidence type="ECO:0000256" key="1">
    <source>
        <dbReference type="ARBA" id="ARBA00004586"/>
    </source>
</evidence>
<dbReference type="Pfam" id="PF16016">
    <property type="entry name" value="VASt"/>
    <property type="match status" value="1"/>
</dbReference>
<dbReference type="SUPFAM" id="SSF103657">
    <property type="entry name" value="BAR/IMD domain-like"/>
    <property type="match status" value="1"/>
</dbReference>
<dbReference type="GO" id="GO:0005789">
    <property type="term" value="C:endoplasmic reticulum membrane"/>
    <property type="evidence" value="ECO:0007669"/>
    <property type="project" value="UniProtKB-SubCell"/>
</dbReference>
<dbReference type="InterPro" id="IPR031968">
    <property type="entry name" value="VASt"/>
</dbReference>
<feature type="transmembrane region" description="Helical" evidence="7">
    <location>
        <begin position="1101"/>
        <end position="1123"/>
    </location>
</feature>
<evidence type="ECO:0000256" key="6">
    <source>
        <dbReference type="SAM" id="Coils"/>
    </source>
</evidence>
<dbReference type="InterPro" id="IPR011993">
    <property type="entry name" value="PH-like_dom_sf"/>
</dbReference>
<feature type="coiled-coil region" evidence="6">
    <location>
        <begin position="260"/>
        <end position="287"/>
    </location>
</feature>
<sequence>MDHNKSNSNVQKNMGVHKNKQLKLISVEFKEASVDSPAFRAHVNFFHTRMEIFEDRLQTTMAFYDQKFKTAFDDFQRVGETIVSLAFPSPVMLANGLVSNQTFTPSVISESSLEYKKFFEFLIKVVIGTSNSRSQIIINLLSNVIEPYKSKRKTFEYFQTKYDNMLNSFQDIKVTNKLLDPQNIQNDAQQLHEIRKSYLTASLDLIETMSEVKLNLEKHFLDSISVLISRAHSTLSTKNPDLGLFSSAKSKYFNDYKEWVQNAVEGYEALRNDIQHAKKQIFEYASNFYAPSQDINDYNITNIHNAVEVCKSLPVPFVCPEKSGWLHMKTTVGKDNREVWVRRWCFLQNGVFGMFLLSPSKIYVEETDKFGVFLTQVRHAMEENRKYCFEVKIINGSGYNTDISYRNHGNDSKNNNIKIIFQTETLKDLEFWLNTFELSKKYIGTLNNSTLAHEIAYKRFSPRFFEFASSTTTSIDQAITTFDSETISLLDELNCTFSEYEVLNLPDGKLFEFHMDATPLTTKLSQLAILANYFTRGSWFPNGILVNIWGTTNWSEYSLCESKQMRSSTVVDKAHNRLSMVNSEIFPTFYDRQLQIDDVQMKNVFYIIDQRLLKMKTEFLLFKFNSFWYPNAKQRFPSVCYVTKDYLFCYMNSMGFICLTKLNTDDIISVEIDKDHSNRIILYDVENVQYKMDVLFTERKAVVLKLQALIENKVSHKVTSLESIFKKFVAIDQQVKESEVTDNLNVGTLETKQESDAKKIVTRNQEGILGSVNNKDFKGTEFLETITFWKMGNVADLLARLRNFRKHSTIVYKHDYNIPSKGLIHILFGDSSTAFPRCFFLASSNTTTIDISFWKQEQNKKKGDGDTILTRYLKFPIDVTHYLLNRKGKISQGNVKQKSLCLKQSIVKAVENIYYEVEQGPTYIKLPMCNYLRVKVIYCITQTFAPKDHVETRLRMSTSGSVIQMFYKFDFINKQTGEIITEEKWTYLDKILLEWAVFFSNVEFLLVRKVIRYYLEKIGNHGKVIKAMKLCGLIGVDIQDDDKKKEKVILEEEEEQERKEQQQIDNNKNEQKKDFIPDGYLVRYSFMILLKVFLKHIMYRIVNMLLSVIRCGISLLIILKKIIQNLNKILLLGLFLSILFNIFLSGRSTMSFWAVKRAKSTFVSYMEQSQKAHEENIANRKNIIYLDDLEALTQDLALETDNLVYQEFKKQHGDSSIINKFQATRDDVAIRRNELLVELKILQNMEREIIQGDYREFLLGETSQCDKIQKEMKDLYENDANLQKYCDSCYSELERLTELLL</sequence>
<evidence type="ECO:0000313" key="11">
    <source>
        <dbReference type="Proteomes" id="UP001306508"/>
    </source>
</evidence>
<dbReference type="SMART" id="SM00233">
    <property type="entry name" value="PH"/>
    <property type="match status" value="1"/>
</dbReference>